<reference evidence="3" key="1">
    <citation type="submission" date="2017-02" db="EMBL/GenBank/DDBJ databases">
        <title>Delving into the versatile metabolic prowess of the omnipresent phylum Bacteroidetes.</title>
        <authorList>
            <person name="Nobu M.K."/>
            <person name="Mei R."/>
            <person name="Narihiro T."/>
            <person name="Kuroda K."/>
            <person name="Liu W.-T."/>
        </authorList>
    </citation>
    <scope>NUCLEOTIDE SEQUENCE</scope>
    <source>
        <strain evidence="3">ADurb.Bin417</strain>
    </source>
</reference>
<evidence type="ECO:0000313" key="3">
    <source>
        <dbReference type="EMBL" id="OPZ92394.1"/>
    </source>
</evidence>
<name>A0A1V5MGK4_UNCT6</name>
<dbReference type="Proteomes" id="UP000485484">
    <property type="component" value="Unassembled WGS sequence"/>
</dbReference>
<keyword evidence="2" id="KW-1133">Transmembrane helix</keyword>
<dbReference type="Pfam" id="PF26391">
    <property type="entry name" value="MamI"/>
    <property type="match status" value="1"/>
</dbReference>
<comment type="caution">
    <text evidence="3">The sequence shown here is derived from an EMBL/GenBank/DDBJ whole genome shotgun (WGS) entry which is preliminary data.</text>
</comment>
<dbReference type="AlphaFoldDB" id="A0A1V5MGK4"/>
<organism evidence="3">
    <name type="scientific">candidate division TA06 bacterium ADurb.Bin417</name>
    <dbReference type="NCBI Taxonomy" id="1852828"/>
    <lineage>
        <taxon>Bacteria</taxon>
        <taxon>Bacteria division TA06</taxon>
    </lineage>
</organism>
<proteinExistence type="predicted"/>
<dbReference type="InterPro" id="IPR058806">
    <property type="entry name" value="MamI"/>
</dbReference>
<feature type="transmembrane region" description="Helical" evidence="2">
    <location>
        <begin position="28"/>
        <end position="50"/>
    </location>
</feature>
<evidence type="ECO:0000256" key="2">
    <source>
        <dbReference type="SAM" id="Phobius"/>
    </source>
</evidence>
<accession>A0A1V5MGK4</accession>
<gene>
    <name evidence="3" type="ORF">BWY73_00829</name>
</gene>
<protein>
    <submittedName>
        <fullName evidence="3">Uncharacterized protein</fullName>
    </submittedName>
</protein>
<evidence type="ECO:0000256" key="1">
    <source>
        <dbReference type="SAM" id="MobiDB-lite"/>
    </source>
</evidence>
<feature type="region of interest" description="Disordered" evidence="1">
    <location>
        <begin position="59"/>
        <end position="86"/>
    </location>
</feature>
<sequence length="86" mass="9152">MWALIGGIIAVVLGVLLAALRWWQATKYVITGGIVILLVLGGLVAVASGISDIKDRLAEKKEKEQEKEKESAQGPESAEKPAAPKE</sequence>
<dbReference type="EMBL" id="MWAK01000103">
    <property type="protein sequence ID" value="OPZ92394.1"/>
    <property type="molecule type" value="Genomic_DNA"/>
</dbReference>
<keyword evidence="2" id="KW-0472">Membrane</keyword>
<keyword evidence="2" id="KW-0812">Transmembrane</keyword>